<feature type="compositionally biased region" description="Basic residues" evidence="3">
    <location>
        <begin position="292"/>
        <end position="319"/>
    </location>
</feature>
<keyword evidence="1" id="KW-0677">Repeat</keyword>
<dbReference type="PROSITE" id="PS51125">
    <property type="entry name" value="NHL"/>
    <property type="match status" value="1"/>
</dbReference>
<evidence type="ECO:0000256" key="3">
    <source>
        <dbReference type="SAM" id="MobiDB-lite"/>
    </source>
</evidence>
<evidence type="ECO:0000313" key="4">
    <source>
        <dbReference type="EMBL" id="KAI1692673.1"/>
    </source>
</evidence>
<dbReference type="PANTHER" id="PTHR13833:SF71">
    <property type="entry name" value="NHL DOMAIN-CONTAINING PROTEIN"/>
    <property type="match status" value="1"/>
</dbReference>
<protein>
    <submittedName>
        <fullName evidence="4">E3 ubiquitin-protein ligase</fullName>
    </submittedName>
</protein>
<organism evidence="4 5">
    <name type="scientific">Ditylenchus destructor</name>
    <dbReference type="NCBI Taxonomy" id="166010"/>
    <lineage>
        <taxon>Eukaryota</taxon>
        <taxon>Metazoa</taxon>
        <taxon>Ecdysozoa</taxon>
        <taxon>Nematoda</taxon>
        <taxon>Chromadorea</taxon>
        <taxon>Rhabditida</taxon>
        <taxon>Tylenchina</taxon>
        <taxon>Tylenchomorpha</taxon>
        <taxon>Sphaerularioidea</taxon>
        <taxon>Anguinidae</taxon>
        <taxon>Anguininae</taxon>
        <taxon>Ditylenchus</taxon>
    </lineage>
</organism>
<evidence type="ECO:0000313" key="5">
    <source>
        <dbReference type="Proteomes" id="UP001201812"/>
    </source>
</evidence>
<keyword evidence="5" id="KW-1185">Reference proteome</keyword>
<evidence type="ECO:0000256" key="1">
    <source>
        <dbReference type="ARBA" id="ARBA00022737"/>
    </source>
</evidence>
<reference evidence="4" key="1">
    <citation type="submission" date="2022-01" db="EMBL/GenBank/DDBJ databases">
        <title>Genome Sequence Resource for Two Populations of Ditylenchus destructor, the Migratory Endoparasitic Phytonematode.</title>
        <authorList>
            <person name="Zhang H."/>
            <person name="Lin R."/>
            <person name="Xie B."/>
        </authorList>
    </citation>
    <scope>NUCLEOTIDE SEQUENCE</scope>
    <source>
        <strain evidence="4">BazhouSP</strain>
    </source>
</reference>
<evidence type="ECO:0000256" key="2">
    <source>
        <dbReference type="PROSITE-ProRule" id="PRU00504"/>
    </source>
</evidence>
<comment type="caution">
    <text evidence="4">The sequence shown here is derived from an EMBL/GenBank/DDBJ whole genome shotgun (WGS) entry which is preliminary data.</text>
</comment>
<feature type="repeat" description="NHL" evidence="2">
    <location>
        <begin position="702"/>
        <end position="742"/>
    </location>
</feature>
<dbReference type="InterPro" id="IPR010869">
    <property type="entry name" value="DUF1501"/>
</dbReference>
<feature type="region of interest" description="Disordered" evidence="3">
    <location>
        <begin position="267"/>
        <end position="339"/>
    </location>
</feature>
<dbReference type="Pfam" id="PF07394">
    <property type="entry name" value="DUF1501"/>
    <property type="match status" value="1"/>
</dbReference>
<dbReference type="PANTHER" id="PTHR13833">
    <property type="match status" value="1"/>
</dbReference>
<feature type="compositionally biased region" description="Polar residues" evidence="3">
    <location>
        <begin position="580"/>
        <end position="595"/>
    </location>
</feature>
<feature type="region of interest" description="Disordered" evidence="3">
    <location>
        <begin position="354"/>
        <end position="382"/>
    </location>
</feature>
<proteinExistence type="predicted"/>
<accession>A0AAD4QVJ4</accession>
<dbReference type="InterPro" id="IPR001258">
    <property type="entry name" value="NHL_repeat"/>
</dbReference>
<feature type="region of interest" description="Disordered" evidence="3">
    <location>
        <begin position="566"/>
        <end position="627"/>
    </location>
</feature>
<feature type="region of interest" description="Disordered" evidence="3">
    <location>
        <begin position="829"/>
        <end position="850"/>
    </location>
</feature>
<feature type="region of interest" description="Disordered" evidence="3">
    <location>
        <begin position="690"/>
        <end position="717"/>
    </location>
</feature>
<sequence>MQRRDILKLAAVAPFAGAAAKVMAAPSAEGAKLLVVFLRGAYDCSNLLVPTSSDFYYASRPNIAIARPGTPNGALPLDGNWGLHPALAQSTQDSIELGQALDRRRDYRSGFLNRLAGVLGAGPVTDVSPIAFTDQLPISMRGSAKAANMALAGNARSGIDARQSQVITTMYRNTTLAQPVAEGFQVRDEVMRAVQAEMDAASRNAMSAKGFELVARRMALLMRDRFDLGFVDVGGWDTHVGQGGATGYLANRFEELGPRRRRFGRRRWATTPGDRPWWSSSRVRPHLPRERQPRHRPRPRHRLLGARRRPLGTGRRARGGRAAGADAGDAVPEPRLSGAQRISRGVRRAVPADVRPFPGAAGQGVRRRGTQGPAAGLAGGVEAGRAGGGRSCFSFSPPVGPAFQDAGLRLPASRRRILVFRHPEFRGWLRHKYASTKIYRCFWNPPLQRRPRVPEPVVSPPGEVPTSKKRKPMFSPRMSALASVCAITCATLVLAPAGEAPEEAAASFRWLPSRSRSLSPRRLWRCTRSVEPSAASPAASSCCRTIAGDDLTLTADGKFSFATPVKEAAPTPSPCAPSRCGSSAPVSNGAATQPPSHRRDGQLQGGTGNGFDVRGYGHPRRCGRRGARRHLPNPKGCEAGCCRQPLRDRCPEQADPRDFSLGFVSTVAGKGAGGTLSDPFDLVSGCRRQHLRDRTDDPPGPQRSRRPGCAKFSQPSGIAFDPQGNLVVADSLGQRIRKIAPDLAVSTFAGSGAQGSDDGTGTAATFSVPAGIAMDAAGNMFVTDFGSHVIRKITPQGVVTTPFGKRNTSGHADGKGNDATFSFRWASRSTPADHAGRHGQDAGGQGGNVRADDGVGKAATFYRPYGVAVDAAGNVYVADLFNNKIRKITPTPAP</sequence>
<dbReference type="Proteomes" id="UP001201812">
    <property type="component" value="Unassembled WGS sequence"/>
</dbReference>
<feature type="compositionally biased region" description="Basic residues" evidence="3">
    <location>
        <begin position="617"/>
        <end position="627"/>
    </location>
</feature>
<gene>
    <name evidence="4" type="ORF">DdX_21111</name>
</gene>
<dbReference type="AlphaFoldDB" id="A0AAD4QVJ4"/>
<dbReference type="SUPFAM" id="SSF101898">
    <property type="entry name" value="NHL repeat"/>
    <property type="match status" value="1"/>
</dbReference>
<dbReference type="Pfam" id="PF01436">
    <property type="entry name" value="NHL"/>
    <property type="match status" value="1"/>
</dbReference>
<dbReference type="InterPro" id="IPR011042">
    <property type="entry name" value="6-blade_b-propeller_TolB-like"/>
</dbReference>
<name>A0AAD4QVJ4_9BILA</name>
<dbReference type="EMBL" id="JAKKPZ010000729">
    <property type="protein sequence ID" value="KAI1692673.1"/>
    <property type="molecule type" value="Genomic_DNA"/>
</dbReference>
<dbReference type="Gene3D" id="2.120.10.30">
    <property type="entry name" value="TolB, C-terminal domain"/>
    <property type="match status" value="3"/>
</dbReference>